<gene>
    <name evidence="3" type="ORF">ERS132440_01311</name>
    <name evidence="2" type="ORF">ERS132444_00204</name>
</gene>
<dbReference type="PANTHER" id="PTHR30050:SF4">
    <property type="entry name" value="ATP-BINDING PROTEIN RV3427C IN INSERTION SEQUENCE-RELATED"/>
    <property type="match status" value="1"/>
</dbReference>
<evidence type="ECO:0000313" key="4">
    <source>
        <dbReference type="Proteomes" id="UP000074356"/>
    </source>
</evidence>
<dbReference type="PANTHER" id="PTHR30050">
    <property type="entry name" value="CHROMOSOMAL REPLICATION INITIATOR PROTEIN DNAA"/>
    <property type="match status" value="1"/>
</dbReference>
<sequence>MQMRTNYEITDNLCAKHQAYRWQSIKKVKATDYPEPYRIDICPVCIQEKIDKDDEKLSGIAVINATLSKTYDVLETKSIIPPKLATASYKTFSISNETDMQAKEFGLFLNEYYFKKTGTGNAIIQGSPGVGKSHLTLAIARKLNEDWKACKEPKSILFLPVNRMFQTIQQGFNKKDGVTRGDMMQLAEKVDFLFLDDLGKESTFGNHGNEASNWKQEFLYELFDMRDKTIINTNLTGAQLKQTYDPALVSRIMDGVGKNVFVYPQEAEDKRKMPF</sequence>
<dbReference type="EMBL" id="FIIF01000001">
    <property type="protein sequence ID" value="CYV43644.1"/>
    <property type="molecule type" value="Genomic_DNA"/>
</dbReference>
<protein>
    <submittedName>
        <fullName evidence="3">Phage DNA replication protein</fullName>
    </submittedName>
</protein>
<evidence type="ECO:0000259" key="1">
    <source>
        <dbReference type="SMART" id="SM00382"/>
    </source>
</evidence>
<proteinExistence type="predicted"/>
<dbReference type="Proteomes" id="UP000074825">
    <property type="component" value="Unassembled WGS sequence"/>
</dbReference>
<dbReference type="InterPro" id="IPR027417">
    <property type="entry name" value="P-loop_NTPase"/>
</dbReference>
<evidence type="ECO:0000313" key="5">
    <source>
        <dbReference type="Proteomes" id="UP000074825"/>
    </source>
</evidence>
<organism evidence="3 4">
    <name type="scientific">Streptococcus suis</name>
    <dbReference type="NCBI Taxonomy" id="1307"/>
    <lineage>
        <taxon>Bacteria</taxon>
        <taxon>Bacillati</taxon>
        <taxon>Bacillota</taxon>
        <taxon>Bacilli</taxon>
        <taxon>Lactobacillales</taxon>
        <taxon>Streptococcaceae</taxon>
        <taxon>Streptococcus</taxon>
    </lineage>
</organism>
<dbReference type="SUPFAM" id="SSF52540">
    <property type="entry name" value="P-loop containing nucleoside triphosphate hydrolases"/>
    <property type="match status" value="1"/>
</dbReference>
<dbReference type="InterPro" id="IPR003593">
    <property type="entry name" value="AAA+_ATPase"/>
</dbReference>
<feature type="domain" description="AAA+ ATPase" evidence="1">
    <location>
        <begin position="118"/>
        <end position="266"/>
    </location>
</feature>
<dbReference type="EMBL" id="FIIB01000009">
    <property type="protein sequence ID" value="CYV62816.1"/>
    <property type="molecule type" value="Genomic_DNA"/>
</dbReference>
<dbReference type="RefSeq" id="WP_024381267.1">
    <property type="nucleotide sequence ID" value="NZ_CAMUSF010000001.1"/>
</dbReference>
<dbReference type="CDD" id="cd00009">
    <property type="entry name" value="AAA"/>
    <property type="match status" value="1"/>
</dbReference>
<evidence type="ECO:0000313" key="3">
    <source>
        <dbReference type="EMBL" id="CYV62816.1"/>
    </source>
</evidence>
<dbReference type="GO" id="GO:0005524">
    <property type="term" value="F:ATP binding"/>
    <property type="evidence" value="ECO:0007669"/>
    <property type="project" value="InterPro"/>
</dbReference>
<dbReference type="InterPro" id="IPR002611">
    <property type="entry name" value="IstB_ATP-bd"/>
</dbReference>
<dbReference type="Pfam" id="PF01695">
    <property type="entry name" value="IstB_IS21"/>
    <property type="match status" value="1"/>
</dbReference>
<dbReference type="Proteomes" id="UP000074356">
    <property type="component" value="Unassembled WGS sequence"/>
</dbReference>
<accession>A0A0Z8JZ97</accession>
<dbReference type="SMART" id="SM00382">
    <property type="entry name" value="AAA"/>
    <property type="match status" value="1"/>
</dbReference>
<dbReference type="Gene3D" id="3.40.50.300">
    <property type="entry name" value="P-loop containing nucleotide triphosphate hydrolases"/>
    <property type="match status" value="1"/>
</dbReference>
<evidence type="ECO:0000313" key="2">
    <source>
        <dbReference type="EMBL" id="CYV43644.1"/>
    </source>
</evidence>
<reference evidence="4 5" key="1">
    <citation type="submission" date="2016-02" db="EMBL/GenBank/DDBJ databases">
        <authorList>
            <consortium name="Pathogen Informatics"/>
        </authorList>
    </citation>
    <scope>NUCLEOTIDE SEQUENCE [LARGE SCALE GENOMIC DNA]</scope>
    <source>
        <strain evidence="3 4">LSS78</strain>
        <strain evidence="2 5">LSS82</strain>
    </source>
</reference>
<name>A0A0Z8JZ97_STRSU</name>
<dbReference type="AlphaFoldDB" id="A0A0Z8JZ97"/>
<dbReference type="GO" id="GO:0006260">
    <property type="term" value="P:DNA replication"/>
    <property type="evidence" value="ECO:0007669"/>
    <property type="project" value="TreeGrafter"/>
</dbReference>